<accession>A0ABV9CRV9</accession>
<keyword evidence="3" id="KW-1185">Reference proteome</keyword>
<evidence type="ECO:0000313" key="3">
    <source>
        <dbReference type="Proteomes" id="UP001596004"/>
    </source>
</evidence>
<protein>
    <submittedName>
        <fullName evidence="2">Uncharacterized protein</fullName>
    </submittedName>
</protein>
<evidence type="ECO:0000313" key="2">
    <source>
        <dbReference type="EMBL" id="MFC4535275.1"/>
    </source>
</evidence>
<name>A0ABV9CRV9_9ACTN</name>
<keyword evidence="1" id="KW-1133">Transmembrane helix</keyword>
<proteinExistence type="predicted"/>
<dbReference type="Proteomes" id="UP001596004">
    <property type="component" value="Unassembled WGS sequence"/>
</dbReference>
<reference evidence="3" key="1">
    <citation type="journal article" date="2019" name="Int. J. Syst. Evol. Microbiol.">
        <title>The Global Catalogue of Microorganisms (GCM) 10K type strain sequencing project: providing services to taxonomists for standard genome sequencing and annotation.</title>
        <authorList>
            <consortium name="The Broad Institute Genomics Platform"/>
            <consortium name="The Broad Institute Genome Sequencing Center for Infectious Disease"/>
            <person name="Wu L."/>
            <person name="Ma J."/>
        </authorList>
    </citation>
    <scope>NUCLEOTIDE SEQUENCE [LARGE SCALE GENOMIC DNA]</scope>
    <source>
        <strain evidence="3">CGMCC 4.7132</strain>
    </source>
</reference>
<keyword evidence="1" id="KW-0812">Transmembrane</keyword>
<comment type="caution">
    <text evidence="2">The sequence shown here is derived from an EMBL/GenBank/DDBJ whole genome shotgun (WGS) entry which is preliminary data.</text>
</comment>
<evidence type="ECO:0000256" key="1">
    <source>
        <dbReference type="SAM" id="Phobius"/>
    </source>
</evidence>
<feature type="transmembrane region" description="Helical" evidence="1">
    <location>
        <begin position="130"/>
        <end position="157"/>
    </location>
</feature>
<dbReference type="EMBL" id="JBHSFP010000029">
    <property type="protein sequence ID" value="MFC4535275.1"/>
    <property type="molecule type" value="Genomic_DNA"/>
</dbReference>
<feature type="transmembrane region" description="Helical" evidence="1">
    <location>
        <begin position="191"/>
        <end position="216"/>
    </location>
</feature>
<gene>
    <name evidence="2" type="ORF">ACFO60_31305</name>
</gene>
<sequence length="217" mass="25083">MLTLKGWTGEHWCGNDPRMRFSNVHSQGLIARLIGRTQRIDRRTPALHLEMSHTPKRNALPTPQPNKDEIFKDFALERYKYILQQIHTTNENVYKFLALYQAMASTLAAAGIALFIGHKGWGITPVVTRAGLVGLLSLITVIGTFTILLVFVGILTWMDYRNEECELTDEIVHPGFRKKPRMRNFFRWYETYIVAFIASSIVFMWWFAATFILPFVD</sequence>
<organism evidence="2 3">
    <name type="scientific">Sphaerisporangium dianthi</name>
    <dbReference type="NCBI Taxonomy" id="1436120"/>
    <lineage>
        <taxon>Bacteria</taxon>
        <taxon>Bacillati</taxon>
        <taxon>Actinomycetota</taxon>
        <taxon>Actinomycetes</taxon>
        <taxon>Streptosporangiales</taxon>
        <taxon>Streptosporangiaceae</taxon>
        <taxon>Sphaerisporangium</taxon>
    </lineage>
</organism>
<feature type="transmembrane region" description="Helical" evidence="1">
    <location>
        <begin position="97"/>
        <end position="118"/>
    </location>
</feature>
<keyword evidence="1" id="KW-0472">Membrane</keyword>
<dbReference type="RefSeq" id="WP_380847501.1">
    <property type="nucleotide sequence ID" value="NZ_JBHSFP010000029.1"/>
</dbReference>